<protein>
    <recommendedName>
        <fullName evidence="3 8">Mannan endo-1,6-alpha-mannosidase</fullName>
        <ecNumber evidence="3 8">3.2.1.101</ecNumber>
    </recommendedName>
</protein>
<keyword evidence="10" id="KW-1133">Transmembrane helix</keyword>
<evidence type="ECO:0000256" key="3">
    <source>
        <dbReference type="ARBA" id="ARBA00012350"/>
    </source>
</evidence>
<dbReference type="Proteomes" id="UP001629113">
    <property type="component" value="Unassembled WGS sequence"/>
</dbReference>
<dbReference type="PANTHER" id="PTHR12145">
    <property type="entry name" value="MANNAN ENDO-1,6-ALPHA-MANNOSIDASE DCW1"/>
    <property type="match status" value="1"/>
</dbReference>
<dbReference type="SUPFAM" id="SSF48208">
    <property type="entry name" value="Six-hairpin glycosidases"/>
    <property type="match status" value="1"/>
</dbReference>
<dbReference type="Pfam" id="PF03663">
    <property type="entry name" value="Glyco_hydro_76"/>
    <property type="match status" value="1"/>
</dbReference>
<evidence type="ECO:0000313" key="11">
    <source>
        <dbReference type="EMBL" id="KAL3426415.1"/>
    </source>
</evidence>
<name>A0ABR4PSS0_9HELO</name>
<organism evidence="11 12">
    <name type="scientific">Phlyctema vagabunda</name>
    <dbReference type="NCBI Taxonomy" id="108571"/>
    <lineage>
        <taxon>Eukaryota</taxon>
        <taxon>Fungi</taxon>
        <taxon>Dikarya</taxon>
        <taxon>Ascomycota</taxon>
        <taxon>Pezizomycotina</taxon>
        <taxon>Leotiomycetes</taxon>
        <taxon>Helotiales</taxon>
        <taxon>Dermateaceae</taxon>
        <taxon>Phlyctema</taxon>
    </lineage>
</organism>
<dbReference type="EMBL" id="JBFCZG010000002">
    <property type="protein sequence ID" value="KAL3426415.1"/>
    <property type="molecule type" value="Genomic_DNA"/>
</dbReference>
<accession>A0ABR4PSS0</accession>
<keyword evidence="10" id="KW-0812">Transmembrane</keyword>
<reference evidence="11 12" key="1">
    <citation type="submission" date="2024-06" db="EMBL/GenBank/DDBJ databases">
        <title>Complete genome of Phlyctema vagabunda strain 19-DSS-EL-015.</title>
        <authorList>
            <person name="Fiorenzani C."/>
        </authorList>
    </citation>
    <scope>NUCLEOTIDE SEQUENCE [LARGE SCALE GENOMIC DNA]</scope>
    <source>
        <strain evidence="11 12">19-DSS-EL-015</strain>
    </source>
</reference>
<feature type="transmembrane region" description="Helical" evidence="10">
    <location>
        <begin position="441"/>
        <end position="463"/>
    </location>
</feature>
<dbReference type="InterPro" id="IPR005198">
    <property type="entry name" value="Glyco_hydro_76"/>
</dbReference>
<keyword evidence="6" id="KW-0325">Glycoprotein</keyword>
<evidence type="ECO:0000313" key="12">
    <source>
        <dbReference type="Proteomes" id="UP001629113"/>
    </source>
</evidence>
<evidence type="ECO:0000256" key="6">
    <source>
        <dbReference type="ARBA" id="ARBA00023180"/>
    </source>
</evidence>
<keyword evidence="7 8" id="KW-0326">Glycosidase</keyword>
<sequence length="465" mass="50019">MRFWKYGATMLAACGEGVRAIDMDISSTDSIKQAASTVAYGMVQYYTGNNTGDTPGNLPSPYYWWEAGAFFGILVDYWYYTGDTTYNTITEQALLSQVGKNNDYMPENQTKTEGNDDQGFWGMAAMEAAEMNFQNPPEDEPQWLALAQGVFNTMVARWDESTCGGGIRWQIFTFNSGYNYKNSVANGCLFNIAARLARYTGNETYSDWAENIWDWMVGVELMSDTYQVFDGTSDTENCTSLDHIQWTYNAGIYLFGAAMMYNYTNGSDIWKTRVSGVLEASSVFFDDASIMREQACEGAGTDPTVGNCDNDQSSFKAYFSRWLAGTVKIAPFTRETIMPLLSKSAVAAAKQCSGGSTGQVCGLHWTANDTYDGLYGVGEQMAALSIIQANLIDEAAQLVTTVTGGTSVGDANAGTPASSTGGSGTDANGVSTEPVTTADRAGAGILTAVVLIGVLGGTAFMILGG</sequence>
<dbReference type="PANTHER" id="PTHR12145:SF41">
    <property type="entry name" value="MANNAN ENDO-1,6-ALPHA-MANNOSIDASE"/>
    <property type="match status" value="1"/>
</dbReference>
<keyword evidence="5 8" id="KW-0378">Hydrolase</keyword>
<proteinExistence type="inferred from homology"/>
<evidence type="ECO:0000256" key="1">
    <source>
        <dbReference type="ARBA" id="ARBA00001452"/>
    </source>
</evidence>
<dbReference type="EC" id="3.2.1.101" evidence="3 8"/>
<dbReference type="Gene3D" id="1.50.10.20">
    <property type="match status" value="1"/>
</dbReference>
<dbReference type="GO" id="GO:0016787">
    <property type="term" value="F:hydrolase activity"/>
    <property type="evidence" value="ECO:0007669"/>
    <property type="project" value="UniProtKB-KW"/>
</dbReference>
<feature type="compositionally biased region" description="Low complexity" evidence="9">
    <location>
        <begin position="409"/>
        <end position="429"/>
    </location>
</feature>
<keyword evidence="12" id="KW-1185">Reference proteome</keyword>
<gene>
    <name evidence="11" type="ORF">PVAG01_03206</name>
</gene>
<keyword evidence="10" id="KW-0472">Membrane</keyword>
<evidence type="ECO:0000256" key="4">
    <source>
        <dbReference type="ARBA" id="ARBA00022729"/>
    </source>
</evidence>
<comment type="caution">
    <text evidence="11">The sequence shown here is derived from an EMBL/GenBank/DDBJ whole genome shotgun (WGS) entry which is preliminary data.</text>
</comment>
<evidence type="ECO:0000256" key="5">
    <source>
        <dbReference type="ARBA" id="ARBA00022801"/>
    </source>
</evidence>
<comment type="catalytic activity">
    <reaction evidence="1 8">
        <text>Random hydrolysis of (1-&gt;6)-alpha-D-mannosidic linkages in unbranched (1-&gt;6)-mannans.</text>
        <dbReference type="EC" id="3.2.1.101"/>
    </reaction>
</comment>
<dbReference type="InterPro" id="IPR008928">
    <property type="entry name" value="6-hairpin_glycosidase_sf"/>
</dbReference>
<evidence type="ECO:0000256" key="7">
    <source>
        <dbReference type="ARBA" id="ARBA00023295"/>
    </source>
</evidence>
<evidence type="ECO:0000256" key="8">
    <source>
        <dbReference type="PIRNR" id="PIRNR016302"/>
    </source>
</evidence>
<dbReference type="PIRSF" id="PIRSF016302">
    <property type="entry name" value="Man_a_manosd"/>
    <property type="match status" value="1"/>
</dbReference>
<evidence type="ECO:0000256" key="2">
    <source>
        <dbReference type="ARBA" id="ARBA00009699"/>
    </source>
</evidence>
<comment type="similarity">
    <text evidence="2 8">Belongs to the glycosyl hydrolase 76 family.</text>
</comment>
<keyword evidence="4" id="KW-0732">Signal</keyword>
<feature type="region of interest" description="Disordered" evidence="9">
    <location>
        <begin position="409"/>
        <end position="434"/>
    </location>
</feature>
<evidence type="ECO:0000256" key="9">
    <source>
        <dbReference type="SAM" id="MobiDB-lite"/>
    </source>
</evidence>
<dbReference type="InterPro" id="IPR014480">
    <property type="entry name" value="Mannan-1_6-alpha_mannosidase"/>
</dbReference>
<evidence type="ECO:0000256" key="10">
    <source>
        <dbReference type="SAM" id="Phobius"/>
    </source>
</evidence>